<keyword evidence="3" id="KW-1133">Transmembrane helix</keyword>
<keyword evidence="6" id="KW-1185">Reference proteome</keyword>
<dbReference type="STRING" id="2041.AERYTH_10375"/>
<protein>
    <recommendedName>
        <fullName evidence="4">Bacterial sugar transferase domain-containing protein</fullName>
    </recommendedName>
</protein>
<dbReference type="AlphaFoldDB" id="A0A0U4BBB5"/>
<evidence type="ECO:0000313" key="6">
    <source>
        <dbReference type="Proteomes" id="UP000067689"/>
    </source>
</evidence>
<dbReference type="PANTHER" id="PTHR30576:SF0">
    <property type="entry name" value="UNDECAPRENYL-PHOSPHATE N-ACETYLGALACTOSAMINYL 1-PHOSPHATE TRANSFERASE-RELATED"/>
    <property type="match status" value="1"/>
</dbReference>
<accession>A0A0U4BBB5</accession>
<reference evidence="5 6" key="1">
    <citation type="journal article" date="1991" name="Int. J. Syst. Bacteriol.">
        <title>Description of the erythromycin-producing bacterium Arthrobacter sp. strain NRRL B-3381 as Aeromicrobium erythreum gen. nov., sp. nov.</title>
        <authorList>
            <person name="Miller E.S."/>
            <person name="Woese C.R."/>
            <person name="Brenner S."/>
        </authorList>
    </citation>
    <scope>NUCLEOTIDE SEQUENCE [LARGE SCALE GENOMIC DNA]</scope>
    <source>
        <strain evidence="5 6">AR18</strain>
    </source>
</reference>
<dbReference type="PANTHER" id="PTHR30576">
    <property type="entry name" value="COLANIC BIOSYNTHESIS UDP-GLUCOSE LIPID CARRIER TRANSFERASE"/>
    <property type="match status" value="1"/>
</dbReference>
<name>A0A0U4BBB5_9ACTN</name>
<dbReference type="KEGG" id="aer:AERYTH_10375"/>
<evidence type="ECO:0000313" key="5">
    <source>
        <dbReference type="EMBL" id="ALX05076.1"/>
    </source>
</evidence>
<organism evidence="5 6">
    <name type="scientific">Aeromicrobium erythreum</name>
    <dbReference type="NCBI Taxonomy" id="2041"/>
    <lineage>
        <taxon>Bacteria</taxon>
        <taxon>Bacillati</taxon>
        <taxon>Actinomycetota</taxon>
        <taxon>Actinomycetes</taxon>
        <taxon>Propionibacteriales</taxon>
        <taxon>Nocardioidaceae</taxon>
        <taxon>Aeromicrobium</taxon>
    </lineage>
</organism>
<gene>
    <name evidence="5" type="ORF">AERYTH_10375</name>
</gene>
<evidence type="ECO:0000256" key="1">
    <source>
        <dbReference type="ARBA" id="ARBA00006464"/>
    </source>
</evidence>
<keyword evidence="3" id="KW-0472">Membrane</keyword>
<proteinExistence type="inferred from homology"/>
<dbReference type="GO" id="GO:0016780">
    <property type="term" value="F:phosphotransferase activity, for other substituted phosphate groups"/>
    <property type="evidence" value="ECO:0007669"/>
    <property type="project" value="TreeGrafter"/>
</dbReference>
<dbReference type="EMBL" id="CP011502">
    <property type="protein sequence ID" value="ALX05076.1"/>
    <property type="molecule type" value="Genomic_DNA"/>
</dbReference>
<evidence type="ECO:0000256" key="3">
    <source>
        <dbReference type="SAM" id="Phobius"/>
    </source>
</evidence>
<feature type="compositionally biased region" description="Low complexity" evidence="2">
    <location>
        <begin position="229"/>
        <end position="246"/>
    </location>
</feature>
<dbReference type="RefSeq" id="WP_067858177.1">
    <property type="nucleotide sequence ID" value="NZ_CP011502.1"/>
</dbReference>
<dbReference type="PATRIC" id="fig|2041.4.peg.2170"/>
<dbReference type="Proteomes" id="UP000067689">
    <property type="component" value="Chromosome"/>
</dbReference>
<feature type="domain" description="Bacterial sugar transferase" evidence="4">
    <location>
        <begin position="4"/>
        <end position="199"/>
    </location>
</feature>
<sequence length="246" mass="27054">MWKKRALDLFLTVVGAIVWVPVVLTVAAGILLAEGRPVFYRSRRRVSSDEVVLLTKFRTMVRNADKLVNRDTVPVDDTTRFLNIPADSPLYTRIGRFVERFALTELPQLWHVVRGDMSVVGNRPLPQNVIDCLREEFPQVSDRFLTRAGLTGPAQLVGREALGDAERLDLEAAYCRACLNGYQARLDIVILAATILGVLGIGRDRDARAVHALIARHSGRSRSYALAPTGSTRSAGGRASGAAAHR</sequence>
<dbReference type="Pfam" id="PF02397">
    <property type="entry name" value="Bac_transf"/>
    <property type="match status" value="1"/>
</dbReference>
<evidence type="ECO:0000256" key="2">
    <source>
        <dbReference type="SAM" id="MobiDB-lite"/>
    </source>
</evidence>
<keyword evidence="3" id="KW-0812">Transmembrane</keyword>
<dbReference type="OrthoDB" id="9808602at2"/>
<comment type="similarity">
    <text evidence="1">Belongs to the bacterial sugar transferase family.</text>
</comment>
<dbReference type="InterPro" id="IPR003362">
    <property type="entry name" value="Bact_transf"/>
</dbReference>
<feature type="region of interest" description="Disordered" evidence="2">
    <location>
        <begin position="224"/>
        <end position="246"/>
    </location>
</feature>
<feature type="transmembrane region" description="Helical" evidence="3">
    <location>
        <begin position="6"/>
        <end position="33"/>
    </location>
</feature>
<evidence type="ECO:0000259" key="4">
    <source>
        <dbReference type="Pfam" id="PF02397"/>
    </source>
</evidence>